<proteinExistence type="predicted"/>
<dbReference type="Gene3D" id="3.40.50.300">
    <property type="entry name" value="P-loop containing nucleotide triphosphate hydrolases"/>
    <property type="match status" value="1"/>
</dbReference>
<accession>A0A166Z5U6</accession>
<gene>
    <name evidence="4" type="ORF">N482_18205</name>
</gene>
<dbReference type="InterPro" id="IPR011642">
    <property type="entry name" value="Gate_dom"/>
</dbReference>
<dbReference type="PATRIC" id="fig|1365253.3.peg.4396"/>
<feature type="domain" description="Nucleoside transporter/FeoB GTPase Gate" evidence="3">
    <location>
        <begin position="267"/>
        <end position="359"/>
    </location>
</feature>
<dbReference type="OrthoDB" id="9809127at2"/>
<dbReference type="AlphaFoldDB" id="A0A166Z5U6"/>
<dbReference type="EMBL" id="AUXT01000200">
    <property type="protein sequence ID" value="KZN43966.1"/>
    <property type="molecule type" value="Genomic_DNA"/>
</dbReference>
<dbReference type="InterPro" id="IPR006073">
    <property type="entry name" value="GTP-bd"/>
</dbReference>
<feature type="transmembrane region" description="Helical" evidence="1">
    <location>
        <begin position="542"/>
        <end position="563"/>
    </location>
</feature>
<dbReference type="GO" id="GO:0015093">
    <property type="term" value="F:ferrous iron transmembrane transporter activity"/>
    <property type="evidence" value="ECO:0007669"/>
    <property type="project" value="TreeGrafter"/>
</dbReference>
<organism evidence="4 5">
    <name type="scientific">Pseudoalteromonas luteoviolacea NCIMB 1942</name>
    <dbReference type="NCBI Taxonomy" id="1365253"/>
    <lineage>
        <taxon>Bacteria</taxon>
        <taxon>Pseudomonadati</taxon>
        <taxon>Pseudomonadota</taxon>
        <taxon>Gammaproteobacteria</taxon>
        <taxon>Alteromonadales</taxon>
        <taxon>Pseudoalteromonadaceae</taxon>
        <taxon>Pseudoalteromonas</taxon>
    </lineage>
</organism>
<feature type="transmembrane region" description="Helical" evidence="1">
    <location>
        <begin position="368"/>
        <end position="385"/>
    </location>
</feature>
<evidence type="ECO:0008006" key="6">
    <source>
        <dbReference type="Google" id="ProtNLM"/>
    </source>
</evidence>
<feature type="transmembrane region" description="Helical" evidence="1">
    <location>
        <begin position="196"/>
        <end position="216"/>
    </location>
</feature>
<protein>
    <recommendedName>
        <fullName evidence="6">G domain-containing protein</fullName>
    </recommendedName>
</protein>
<keyword evidence="1" id="KW-0472">Membrane</keyword>
<feature type="transmembrane region" description="Helical" evidence="1">
    <location>
        <begin position="425"/>
        <end position="443"/>
    </location>
</feature>
<evidence type="ECO:0000259" key="3">
    <source>
        <dbReference type="Pfam" id="PF07670"/>
    </source>
</evidence>
<comment type="caution">
    <text evidence="4">The sequence shown here is derived from an EMBL/GenBank/DDBJ whole genome shotgun (WGS) entry which is preliminary data.</text>
</comment>
<evidence type="ECO:0000259" key="2">
    <source>
        <dbReference type="Pfam" id="PF01926"/>
    </source>
</evidence>
<dbReference type="Pfam" id="PF07670">
    <property type="entry name" value="Gate"/>
    <property type="match status" value="2"/>
</dbReference>
<name>A0A166Z5U6_9GAMM</name>
<feature type="transmembrane region" description="Helical" evidence="1">
    <location>
        <begin position="258"/>
        <end position="283"/>
    </location>
</feature>
<feature type="domain" description="G" evidence="2">
    <location>
        <begin position="21"/>
        <end position="111"/>
    </location>
</feature>
<feature type="domain" description="Nucleoside transporter/FeoB GTPase Gate" evidence="3">
    <location>
        <begin position="428"/>
        <end position="530"/>
    </location>
</feature>
<dbReference type="GO" id="GO:0005525">
    <property type="term" value="F:GTP binding"/>
    <property type="evidence" value="ECO:0007669"/>
    <property type="project" value="InterPro"/>
</dbReference>
<dbReference type="PANTHER" id="PTHR43185">
    <property type="entry name" value="FERROUS IRON TRANSPORT PROTEIN B"/>
    <property type="match status" value="1"/>
</dbReference>
<evidence type="ECO:0000256" key="1">
    <source>
        <dbReference type="SAM" id="Phobius"/>
    </source>
</evidence>
<dbReference type="Proteomes" id="UP000076587">
    <property type="component" value="Unassembled WGS sequence"/>
</dbReference>
<evidence type="ECO:0000313" key="5">
    <source>
        <dbReference type="Proteomes" id="UP000076587"/>
    </source>
</evidence>
<feature type="transmembrane region" description="Helical" evidence="1">
    <location>
        <begin position="505"/>
        <end position="526"/>
    </location>
</feature>
<keyword evidence="1" id="KW-1133">Transmembrane helix</keyword>
<feature type="transmembrane region" description="Helical" evidence="1">
    <location>
        <begin position="455"/>
        <end position="478"/>
    </location>
</feature>
<dbReference type="SUPFAM" id="SSF52540">
    <property type="entry name" value="P-loop containing nucleoside triphosphate hydrolases"/>
    <property type="match status" value="1"/>
</dbReference>
<sequence>MGQFIDVQTFYPEPKIKSQWLLIGKESVGKTALTENLMGKKSGSSNLQGSSLFCQEYTWNGQVITDTPGIQTRMDSVVTSQVLRRLKTSEHVILTLKSTELPSDLSDLWDMVQGRSGIVIITYWDKVKHREDVRQELDRLRAETDLAWITIDNRHVTTEQLEHIEQALTQPARFPVAAPKLEANWSVKPKLLLFEYAWFGPIMSLCLLVLPAWFAVTNANAFADLLYPYVESPVNTLKGNLGALPAPLNHMLVGDYGLISMLPFLILYALPTVIVFSAIISIYKTTGLIDRLSYRLDPFMHKIGLSGRDLVRVIMGFGCNVPAIIQTRNCSCCTRGSCISAISFGSACSYQLPATVAVFSAAGKPYLTLPYLAILAVTTCIYLLLTTTKQQRNAAASYNLLSRGFLQPPNWRFALSEMAGVMKSFFNTAFPLFVGICLLVGFFEWLGVIESLTHLVSPLMTLVNLPEGAAIAVILGAIRKDGLAIGLIDSTSHGLKLGEITDIQLLCAVYFAGVILPCVVSLLTIVREMSLGYASRLAMRQIFWATCFTVVLSWGVPFIAAVLA</sequence>
<dbReference type="Pfam" id="PF01926">
    <property type="entry name" value="MMR_HSR1"/>
    <property type="match status" value="1"/>
</dbReference>
<dbReference type="PANTHER" id="PTHR43185:SF1">
    <property type="entry name" value="FE(2+) TRANSPORTER FEOB"/>
    <property type="match status" value="1"/>
</dbReference>
<dbReference type="CDD" id="cd00882">
    <property type="entry name" value="Ras_like_GTPase"/>
    <property type="match status" value="1"/>
</dbReference>
<dbReference type="RefSeq" id="WP_063378734.1">
    <property type="nucleotide sequence ID" value="NZ_AUXT01000200.1"/>
</dbReference>
<reference evidence="4 5" key="1">
    <citation type="submission" date="2013-07" db="EMBL/GenBank/DDBJ databases">
        <title>Comparative Genomic and Metabolomic Analysis of Twelve Strains of Pseudoalteromonas luteoviolacea.</title>
        <authorList>
            <person name="Vynne N.G."/>
            <person name="Mansson M."/>
            <person name="Gram L."/>
        </authorList>
    </citation>
    <scope>NUCLEOTIDE SEQUENCE [LARGE SCALE GENOMIC DNA]</scope>
    <source>
        <strain evidence="4 5">NCIMB 1942</strain>
    </source>
</reference>
<dbReference type="InterPro" id="IPR050860">
    <property type="entry name" value="FeoB_GTPase"/>
</dbReference>
<keyword evidence="1" id="KW-0812">Transmembrane</keyword>
<evidence type="ECO:0000313" key="4">
    <source>
        <dbReference type="EMBL" id="KZN43966.1"/>
    </source>
</evidence>
<dbReference type="GO" id="GO:0005886">
    <property type="term" value="C:plasma membrane"/>
    <property type="evidence" value="ECO:0007669"/>
    <property type="project" value="TreeGrafter"/>
</dbReference>
<feature type="transmembrane region" description="Helical" evidence="1">
    <location>
        <begin position="338"/>
        <end position="362"/>
    </location>
</feature>
<dbReference type="InterPro" id="IPR027417">
    <property type="entry name" value="P-loop_NTPase"/>
</dbReference>